<protein>
    <submittedName>
        <fullName evidence="3">Substrate-binding protein</fullName>
    </submittedName>
</protein>
<keyword evidence="4" id="KW-1185">Reference proteome</keyword>
<evidence type="ECO:0000256" key="1">
    <source>
        <dbReference type="ARBA" id="ARBA00022729"/>
    </source>
</evidence>
<dbReference type="EMBL" id="JAHQXE010000003">
    <property type="protein sequence ID" value="MBV0902246.1"/>
    <property type="molecule type" value="Genomic_DNA"/>
</dbReference>
<evidence type="ECO:0000259" key="2">
    <source>
        <dbReference type="Pfam" id="PF13458"/>
    </source>
</evidence>
<comment type="caution">
    <text evidence="3">The sequence shown here is derived from an EMBL/GenBank/DDBJ whole genome shotgun (WGS) entry which is preliminary data.</text>
</comment>
<dbReference type="InterPro" id="IPR051010">
    <property type="entry name" value="BCAA_transport"/>
</dbReference>
<dbReference type="InterPro" id="IPR028082">
    <property type="entry name" value="Peripla_BP_I"/>
</dbReference>
<evidence type="ECO:0000313" key="4">
    <source>
        <dbReference type="Proteomes" id="UP001166304"/>
    </source>
</evidence>
<dbReference type="CDD" id="cd19987">
    <property type="entry name" value="PBP1_SBP-like"/>
    <property type="match status" value="1"/>
</dbReference>
<proteinExistence type="predicted"/>
<dbReference type="Pfam" id="PF13458">
    <property type="entry name" value="Peripla_BP_6"/>
    <property type="match status" value="1"/>
</dbReference>
<reference evidence="3" key="1">
    <citation type="submission" date="2021-06" db="EMBL/GenBank/DDBJ databases">
        <title>New haloarchaea isolates fom saline soil.</title>
        <authorList>
            <person name="Duran-Viseras A."/>
            <person name="Sanchez-Porro C.S."/>
            <person name="Ventosa A."/>
        </authorList>
    </citation>
    <scope>NUCLEOTIDE SEQUENCE</scope>
    <source>
        <strain evidence="3">JCM 18369</strain>
    </source>
</reference>
<evidence type="ECO:0000313" key="3">
    <source>
        <dbReference type="EMBL" id="MBV0902246.1"/>
    </source>
</evidence>
<dbReference type="PANTHER" id="PTHR30483">
    <property type="entry name" value="LEUCINE-SPECIFIC-BINDING PROTEIN"/>
    <property type="match status" value="1"/>
</dbReference>
<dbReference type="SUPFAM" id="SSF53822">
    <property type="entry name" value="Periplasmic binding protein-like I"/>
    <property type="match status" value="1"/>
</dbReference>
<gene>
    <name evidence="3" type="ORF">KTS37_10645</name>
</gene>
<keyword evidence="1" id="KW-0732">Signal</keyword>
<dbReference type="AlphaFoldDB" id="A0AA41KHX3"/>
<dbReference type="Gene3D" id="3.40.50.2300">
    <property type="match status" value="2"/>
</dbReference>
<dbReference type="Proteomes" id="UP001166304">
    <property type="component" value="Unassembled WGS sequence"/>
</dbReference>
<dbReference type="PROSITE" id="PS51257">
    <property type="entry name" value="PROKAR_LIPOPROTEIN"/>
    <property type="match status" value="1"/>
</dbReference>
<name>A0AA41KHX3_9EURY</name>
<dbReference type="PANTHER" id="PTHR30483:SF6">
    <property type="entry name" value="PERIPLASMIC BINDING PROTEIN OF ABC TRANSPORTER FOR NATURAL AMINO ACIDS"/>
    <property type="match status" value="1"/>
</dbReference>
<feature type="domain" description="Leucine-binding protein" evidence="2">
    <location>
        <begin position="59"/>
        <end position="411"/>
    </location>
</feature>
<dbReference type="RefSeq" id="WP_162413574.1">
    <property type="nucleotide sequence ID" value="NZ_JAHQXE010000003.1"/>
</dbReference>
<accession>A0AA41KHX3</accession>
<dbReference type="InterPro" id="IPR028081">
    <property type="entry name" value="Leu-bd"/>
</dbReference>
<sequence length="452" mass="47837">MRSNEGLGGVDRRSLLRAAGGAGTVGLAGLTGCQGGGASGGTPTSTKPKLGNAPVTGDTVTFGFNVPQSGAYSSEGKDELRGYELAVKHLNDGGGWVGADAFESLTGDGILGKEVEYVTADTETNPKVATTNAEEMIGQDGVVMLSGGSSSSVAIAQQEVAQERKVPYMCCLTHSNDTTGADCTRYGFREMFNAYMSAQALLPVLKEKYGTDVEYAQIYANYTWGQSVESSVRDFFTNSGWIELTSIATRLGTTNYEQPLKEARDSGAEVVFLDHYGLDAANSLTTAQKILPDDVGVVVPLYNRIVARNAGSAIEGVVGTIAWDISIASDLSNAFKNAFTSEYGTGQFPSGVAHLAYAQTLQYAAAVERAGTFYPPDVIRELEDHTYSVGMGEQTMRACDHQAQRGVPVVEGLAESEQSKGRYYKLLRTTKAVGYECDSGPAAECDLGGYGE</sequence>
<organism evidence="3 4">
    <name type="scientific">Haloarcula salina</name>
    <dbReference type="NCBI Taxonomy" id="1429914"/>
    <lineage>
        <taxon>Archaea</taxon>
        <taxon>Methanobacteriati</taxon>
        <taxon>Methanobacteriota</taxon>
        <taxon>Stenosarchaea group</taxon>
        <taxon>Halobacteria</taxon>
        <taxon>Halobacteriales</taxon>
        <taxon>Haloarculaceae</taxon>
        <taxon>Haloarcula</taxon>
    </lineage>
</organism>